<dbReference type="Proteomes" id="UP000003254">
    <property type="component" value="Unassembled WGS sequence"/>
</dbReference>
<evidence type="ECO:0000313" key="2">
    <source>
        <dbReference type="Proteomes" id="UP000003254"/>
    </source>
</evidence>
<dbReference type="SUPFAM" id="SSF56784">
    <property type="entry name" value="HAD-like"/>
    <property type="match status" value="1"/>
</dbReference>
<dbReference type="SFLD" id="SFLDG01140">
    <property type="entry name" value="C2.B:_Phosphomannomutase_and_P"/>
    <property type="match status" value="1"/>
</dbReference>
<dbReference type="NCBIfam" id="TIGR00099">
    <property type="entry name" value="Cof-subfamily"/>
    <property type="match status" value="1"/>
</dbReference>
<gene>
    <name evidence="1" type="ORF">RUMLAC_01961</name>
</gene>
<dbReference type="InterPro" id="IPR023214">
    <property type="entry name" value="HAD_sf"/>
</dbReference>
<proteinExistence type="predicted"/>
<sequence>MWECVARSNPQASKSGAFAPDIYKNREMDSEKVGVNYPEQFHRISRTDRRRKKKLDRAVLFFDIDGTVLSEITKEVPVSAINAMKAAQQAGHLLFINTGRTICSIPPEIRRLKFDGYLCGCGTYLTYQDEVLFSSSIEKKRGREILKKATECNLGVVAEGQEDVYYPERMSRFDGLESSRRYFHRRGMGMEQSIEKGDFIYDKIFLYEDERSDLKSFLEYTKGELEALDRGSHTYEVIQKGYTKATACRFIMEKFGINPKNAYVFGDSSNDLAMFQFVEHAVAMGNHDPVLDPYAEFVTKTVEEDGIAFAMEHYGLIEG</sequence>
<dbReference type="InterPro" id="IPR006379">
    <property type="entry name" value="HAD-SF_hydro_IIB"/>
</dbReference>
<dbReference type="eggNOG" id="COG0561">
    <property type="taxonomic scope" value="Bacteria"/>
</dbReference>
<protein>
    <submittedName>
        <fullName evidence="1">Cof-like hydrolase</fullName>
    </submittedName>
</protein>
<dbReference type="InterPro" id="IPR000150">
    <property type="entry name" value="Cof"/>
</dbReference>
<dbReference type="HOGENOM" id="CLU_044146_7_2_9"/>
<dbReference type="Gene3D" id="3.30.1240.10">
    <property type="match status" value="1"/>
</dbReference>
<keyword evidence="2" id="KW-1185">Reference proteome</keyword>
<dbReference type="Pfam" id="PF08282">
    <property type="entry name" value="Hydrolase_3"/>
    <property type="match status" value="1"/>
</dbReference>
<dbReference type="Gene3D" id="3.40.50.1000">
    <property type="entry name" value="HAD superfamily/HAD-like"/>
    <property type="match status" value="1"/>
</dbReference>
<dbReference type="NCBIfam" id="TIGR01484">
    <property type="entry name" value="HAD-SF-IIB"/>
    <property type="match status" value="1"/>
</dbReference>
<accession>B5CR61</accession>
<dbReference type="GO" id="GO:0016791">
    <property type="term" value="F:phosphatase activity"/>
    <property type="evidence" value="ECO:0007669"/>
    <property type="project" value="UniProtKB-ARBA"/>
</dbReference>
<dbReference type="AlphaFoldDB" id="B5CR61"/>
<reference evidence="1 2" key="1">
    <citation type="submission" date="2008-08" db="EMBL/GenBank/DDBJ databases">
        <title>Draft genome sequence of Ruminococcus lactaris ATCC 29176.</title>
        <authorList>
            <person name="Sudarsanam P."/>
            <person name="Ley R."/>
            <person name="Guruge J."/>
            <person name="Turnbaugh P.J."/>
            <person name="Mahowald M."/>
            <person name="Liep D."/>
            <person name="Gordon J."/>
        </authorList>
    </citation>
    <scope>NUCLEOTIDE SEQUENCE [LARGE SCALE GENOMIC DNA]</scope>
    <source>
        <strain evidence="1 2">ATCC 29176</strain>
    </source>
</reference>
<dbReference type="EMBL" id="ABOU02000046">
    <property type="protein sequence ID" value="EDY32223.1"/>
    <property type="molecule type" value="Genomic_DNA"/>
</dbReference>
<name>B5CR61_9FIRM</name>
<keyword evidence="1" id="KW-0378">Hydrolase</keyword>
<organism evidence="1 2">
    <name type="scientific">[Ruminococcus] lactaris ATCC 29176</name>
    <dbReference type="NCBI Taxonomy" id="471875"/>
    <lineage>
        <taxon>Bacteria</taxon>
        <taxon>Bacillati</taxon>
        <taxon>Bacillota</taxon>
        <taxon>Clostridia</taxon>
        <taxon>Lachnospirales</taxon>
        <taxon>Lachnospiraceae</taxon>
        <taxon>Mediterraneibacter</taxon>
    </lineage>
</organism>
<dbReference type="GO" id="GO:0000287">
    <property type="term" value="F:magnesium ion binding"/>
    <property type="evidence" value="ECO:0007669"/>
    <property type="project" value="TreeGrafter"/>
</dbReference>
<reference evidence="1 2" key="2">
    <citation type="submission" date="2008-08" db="EMBL/GenBank/DDBJ databases">
        <authorList>
            <person name="Fulton L."/>
            <person name="Clifton S."/>
            <person name="Fulton B."/>
            <person name="Xu J."/>
            <person name="Minx P."/>
            <person name="Pepin K.H."/>
            <person name="Johnson M."/>
            <person name="Bhonagiri V."/>
            <person name="Nash W.E."/>
            <person name="Mardis E.R."/>
            <person name="Wilson R.K."/>
        </authorList>
    </citation>
    <scope>NUCLEOTIDE SEQUENCE [LARGE SCALE GENOMIC DNA]</scope>
    <source>
        <strain evidence="1 2">ATCC 29176</strain>
    </source>
</reference>
<dbReference type="InterPro" id="IPR036412">
    <property type="entry name" value="HAD-like_sf"/>
</dbReference>
<evidence type="ECO:0000313" key="1">
    <source>
        <dbReference type="EMBL" id="EDY32223.1"/>
    </source>
</evidence>
<dbReference type="PANTHER" id="PTHR10000:SF25">
    <property type="entry name" value="PHOSPHATASE YKRA-RELATED"/>
    <property type="match status" value="1"/>
</dbReference>
<dbReference type="GO" id="GO:0005829">
    <property type="term" value="C:cytosol"/>
    <property type="evidence" value="ECO:0007669"/>
    <property type="project" value="TreeGrafter"/>
</dbReference>
<comment type="caution">
    <text evidence="1">The sequence shown here is derived from an EMBL/GenBank/DDBJ whole genome shotgun (WGS) entry which is preliminary data.</text>
</comment>
<dbReference type="PANTHER" id="PTHR10000">
    <property type="entry name" value="PHOSPHOSERINE PHOSPHATASE"/>
    <property type="match status" value="1"/>
</dbReference>
<dbReference type="SFLD" id="SFLDS00003">
    <property type="entry name" value="Haloacid_Dehalogenase"/>
    <property type="match status" value="1"/>
</dbReference>